<dbReference type="EMBL" id="CM004388">
    <property type="protein sequence ID" value="KAG8660804.1"/>
    <property type="molecule type" value="Genomic_DNA"/>
</dbReference>
<organism evidence="1 2">
    <name type="scientific">Manihot esculenta</name>
    <name type="common">Cassava</name>
    <name type="synonym">Jatropha manihot</name>
    <dbReference type="NCBI Taxonomy" id="3983"/>
    <lineage>
        <taxon>Eukaryota</taxon>
        <taxon>Viridiplantae</taxon>
        <taxon>Streptophyta</taxon>
        <taxon>Embryophyta</taxon>
        <taxon>Tracheophyta</taxon>
        <taxon>Spermatophyta</taxon>
        <taxon>Magnoliopsida</taxon>
        <taxon>eudicotyledons</taxon>
        <taxon>Gunneridae</taxon>
        <taxon>Pentapetalae</taxon>
        <taxon>rosids</taxon>
        <taxon>fabids</taxon>
        <taxon>Malpighiales</taxon>
        <taxon>Euphorbiaceae</taxon>
        <taxon>Crotonoideae</taxon>
        <taxon>Manihoteae</taxon>
        <taxon>Manihot</taxon>
    </lineage>
</organism>
<reference evidence="2" key="1">
    <citation type="journal article" date="2016" name="Nat. Biotechnol.">
        <title>Sequencing wild and cultivated cassava and related species reveals extensive interspecific hybridization and genetic diversity.</title>
        <authorList>
            <person name="Bredeson J.V."/>
            <person name="Lyons J.B."/>
            <person name="Prochnik S.E."/>
            <person name="Wu G.A."/>
            <person name="Ha C.M."/>
            <person name="Edsinger-Gonzales E."/>
            <person name="Grimwood J."/>
            <person name="Schmutz J."/>
            <person name="Rabbi I.Y."/>
            <person name="Egesi C."/>
            <person name="Nauluvula P."/>
            <person name="Lebot V."/>
            <person name="Ndunguru J."/>
            <person name="Mkamilo G."/>
            <person name="Bart R.S."/>
            <person name="Setter T.L."/>
            <person name="Gleadow R.M."/>
            <person name="Kulakow P."/>
            <person name="Ferguson M.E."/>
            <person name="Rounsley S."/>
            <person name="Rokhsar D.S."/>
        </authorList>
    </citation>
    <scope>NUCLEOTIDE SEQUENCE [LARGE SCALE GENOMIC DNA]</scope>
    <source>
        <strain evidence="2">cv. AM560-2</strain>
    </source>
</reference>
<name>A0ACB7I9B2_MANES</name>
<keyword evidence="2" id="KW-1185">Reference proteome</keyword>
<accession>A0ACB7I9B2</accession>
<evidence type="ECO:0000313" key="1">
    <source>
        <dbReference type="EMBL" id="KAG8660804.1"/>
    </source>
</evidence>
<gene>
    <name evidence="1" type="ORF">MANES_02G197100v8</name>
</gene>
<evidence type="ECO:0000313" key="2">
    <source>
        <dbReference type="Proteomes" id="UP000091857"/>
    </source>
</evidence>
<sequence length="485" mass="53039">MMNLLALSLLLTSLFAAAVCSPSSSDNQENHKYEDVVVKEGHRFILVETYDEHGKHNTKISISPPQDPISTAEDGKFPSGFIENAKQKVKRAASSISSSAVSKSSGGDHLGELACEALGKCSHEIVTAIGKGKDKVSEKVHEVVDEKKEVAHEAKGMAKEGIIKKRRIAHEAKEKVEDAYEMAKETVCRKAHEAKQAVKESATLHKAQSFQGTAKQAAEDVYEKAKESAIHGVKGIKETAKTAKDLSKTIRADAAGNVSAEWHKMITGQAAARISRFFSLLGFSDGLDSLMGVVNLLGFSTAYGMCVWVTFISSYVLGSALTRHQFSIVQSKIYPVYFRAMAYCIGAALLGHLFGQRKKFTKAEMFQVYNLLAAISVVLINALFLEPLATKLIFEELKIEKEEGRIRESLSEEGNGCSRGEEQPVTAAAANASNNPEQQEINSRMATLNARLKKLNSRSSFLNILTLMALGWHLVYLGQDLHRTC</sequence>
<dbReference type="Proteomes" id="UP000091857">
    <property type="component" value="Chromosome 2"/>
</dbReference>
<proteinExistence type="predicted"/>
<comment type="caution">
    <text evidence="1">The sequence shown here is derived from an EMBL/GenBank/DDBJ whole genome shotgun (WGS) entry which is preliminary data.</text>
</comment>
<protein>
    <submittedName>
        <fullName evidence="1">Uncharacterized protein</fullName>
    </submittedName>
</protein>